<dbReference type="InterPro" id="IPR027417">
    <property type="entry name" value="P-loop_NTPase"/>
</dbReference>
<keyword evidence="10" id="KW-1185">Reference proteome</keyword>
<dbReference type="GO" id="GO:0000077">
    <property type="term" value="P:DNA damage checkpoint signaling"/>
    <property type="evidence" value="ECO:0007669"/>
    <property type="project" value="TreeGrafter"/>
</dbReference>
<dbReference type="GO" id="GO:0033314">
    <property type="term" value="P:mitotic DNA replication checkpoint signaling"/>
    <property type="evidence" value="ECO:0007669"/>
    <property type="project" value="TreeGrafter"/>
</dbReference>
<dbReference type="OrthoDB" id="10265971at2759"/>
<reference evidence="9" key="1">
    <citation type="submission" date="2020-11" db="EMBL/GenBank/DDBJ databases">
        <authorList>
            <consortium name="DOE Joint Genome Institute"/>
            <person name="Ahrendt S."/>
            <person name="Riley R."/>
            <person name="Andreopoulos W."/>
            <person name="Labutti K."/>
            <person name="Pangilinan J."/>
            <person name="Ruiz-Duenas F.J."/>
            <person name="Barrasa J.M."/>
            <person name="Sanchez-Garcia M."/>
            <person name="Camarero S."/>
            <person name="Miyauchi S."/>
            <person name="Serrano A."/>
            <person name="Linde D."/>
            <person name="Babiker R."/>
            <person name="Drula E."/>
            <person name="Ayuso-Fernandez I."/>
            <person name="Pacheco R."/>
            <person name="Padilla G."/>
            <person name="Ferreira P."/>
            <person name="Barriuso J."/>
            <person name="Kellner H."/>
            <person name="Castanera R."/>
            <person name="Alfaro M."/>
            <person name="Ramirez L."/>
            <person name="Pisabarro A.G."/>
            <person name="Kuo A."/>
            <person name="Tritt A."/>
            <person name="Lipzen A."/>
            <person name="He G."/>
            <person name="Yan M."/>
            <person name="Ng V."/>
            <person name="Cullen D."/>
            <person name="Martin F."/>
            <person name="Rosso M.-N."/>
            <person name="Henrissat B."/>
            <person name="Hibbett D."/>
            <person name="Martinez A.T."/>
            <person name="Grigoriev I.V."/>
        </authorList>
    </citation>
    <scope>NUCLEOTIDE SEQUENCE</scope>
    <source>
        <strain evidence="9">AH 40177</strain>
    </source>
</reference>
<feature type="region of interest" description="Disordered" evidence="8">
    <location>
        <begin position="1"/>
        <end position="80"/>
    </location>
</feature>
<feature type="compositionally biased region" description="Low complexity" evidence="8">
    <location>
        <begin position="1"/>
        <end position="20"/>
    </location>
</feature>
<evidence type="ECO:0000256" key="7">
    <source>
        <dbReference type="ARBA" id="ARBA00023306"/>
    </source>
</evidence>
<keyword evidence="6" id="KW-0539">Nucleus</keyword>
<dbReference type="PANTHER" id="PTHR12172:SF0">
    <property type="entry name" value="CELL CYCLE CHECKPOINT PROTEIN RAD17"/>
    <property type="match status" value="1"/>
</dbReference>
<dbReference type="Gene3D" id="3.40.50.300">
    <property type="entry name" value="P-loop containing nucleotide triphosphate hydrolases"/>
    <property type="match status" value="1"/>
</dbReference>
<dbReference type="GO" id="GO:0005524">
    <property type="term" value="F:ATP binding"/>
    <property type="evidence" value="ECO:0007669"/>
    <property type="project" value="UniProtKB-KW"/>
</dbReference>
<sequence>MATKTSKKTTTNPKNAAKPTSQRRTTLKLEPSTANTKRINPLTAFVNLSQSQREVSSTPPPSARAKGKAKEVVRDVSPMGELNSEESGQLWVDLYEPQTEEELVVHIKKVADVRNWLREAFDGKLQKYRRILVLTGPAGTAKSSTIKVLGKEMNLDILEWRNSMGDSFTNAQASSSSWTPDDSMFTKFQLFLERASKCQNIFSASNTKKRPSSTTSNSTSSINRSSPAARLILLEDLPNILHASTRAQFHEVIRSLINDLDNPVPIVIVLSDSGARGEAGDERLAAGAWGRDQDGAVDIRNLLPKDILKGPFVTEIRYNPVAPTLMKKALQELLRRQFRSQKSPVTGQMLDFVVNSSNGDIRSAIMALQFACVRLSKKTKSADSQVLMESVTRREQSLFLFHLMGKIFYNKRKGDPPTAHASARDIKKDREIDESLTDPPKLPPHLRDHDRRASRVDVNTIYGDSPIDSSLFSLYIHQNYAQFSTDVDHCDGIADWLSWADSSGGEAWYQANPHRFHLLALGTLHSLPTPVLRQGQKVFKPDFFDNLDKEKEAWEGVKDVRSWIVDQGSESGWNLGAWTPIAIATELGGVLRAQDRKRTSLTSTGSSSVIPRSHRSFSSLKFDFENHYLSRSDVALRAAGRERLDEGDVDSGEPYSDSGIVIEEQQEMGMWQGDTGRSAGEAQDELGVVNAATGGWLENDDIEDF</sequence>
<evidence type="ECO:0000256" key="3">
    <source>
        <dbReference type="ARBA" id="ARBA00022741"/>
    </source>
</evidence>
<evidence type="ECO:0000256" key="5">
    <source>
        <dbReference type="ARBA" id="ARBA00022840"/>
    </source>
</evidence>
<evidence type="ECO:0000313" key="10">
    <source>
        <dbReference type="Proteomes" id="UP000772434"/>
    </source>
</evidence>
<dbReference type="Pfam" id="PF03215">
    <property type="entry name" value="Rad17"/>
    <property type="match status" value="1"/>
</dbReference>
<gene>
    <name evidence="9" type="ORF">BDP27DRAFT_1323322</name>
</gene>
<organism evidence="9 10">
    <name type="scientific">Rhodocollybia butyracea</name>
    <dbReference type="NCBI Taxonomy" id="206335"/>
    <lineage>
        <taxon>Eukaryota</taxon>
        <taxon>Fungi</taxon>
        <taxon>Dikarya</taxon>
        <taxon>Basidiomycota</taxon>
        <taxon>Agaricomycotina</taxon>
        <taxon>Agaricomycetes</taxon>
        <taxon>Agaricomycetidae</taxon>
        <taxon>Agaricales</taxon>
        <taxon>Marasmiineae</taxon>
        <taxon>Omphalotaceae</taxon>
        <taxon>Rhodocollybia</taxon>
    </lineage>
</organism>
<feature type="region of interest" description="Disordered" evidence="8">
    <location>
        <begin position="414"/>
        <end position="450"/>
    </location>
</feature>
<protein>
    <submittedName>
        <fullName evidence="9">Rad17 cell cycle checkpoint protein-domain-containing protein</fullName>
    </submittedName>
</protein>
<keyword evidence="5" id="KW-0067">ATP-binding</keyword>
<keyword evidence="3" id="KW-0547">Nucleotide-binding</keyword>
<evidence type="ECO:0000256" key="8">
    <source>
        <dbReference type="SAM" id="MobiDB-lite"/>
    </source>
</evidence>
<dbReference type="PANTHER" id="PTHR12172">
    <property type="entry name" value="CELL CYCLE CHECKPOINT PROTEIN RAD17"/>
    <property type="match status" value="1"/>
</dbReference>
<dbReference type="Proteomes" id="UP000772434">
    <property type="component" value="Unassembled WGS sequence"/>
</dbReference>
<feature type="compositionally biased region" description="Low complexity" evidence="8">
    <location>
        <begin position="212"/>
        <end position="223"/>
    </location>
</feature>
<accession>A0A9P5U9A2</accession>
<dbReference type="GO" id="GO:0005634">
    <property type="term" value="C:nucleus"/>
    <property type="evidence" value="ECO:0007669"/>
    <property type="project" value="UniProtKB-SubCell"/>
</dbReference>
<feature type="compositionally biased region" description="Polar residues" evidence="8">
    <location>
        <begin position="46"/>
        <end position="57"/>
    </location>
</feature>
<dbReference type="InterPro" id="IPR004582">
    <property type="entry name" value="Checkpoint_prot_Rad17_Rad24"/>
</dbReference>
<dbReference type="SUPFAM" id="SSF52540">
    <property type="entry name" value="P-loop containing nucleoside triphosphate hydrolases"/>
    <property type="match status" value="1"/>
</dbReference>
<dbReference type="AlphaFoldDB" id="A0A9P5U9A2"/>
<evidence type="ECO:0000256" key="4">
    <source>
        <dbReference type="ARBA" id="ARBA00022763"/>
    </source>
</evidence>
<comment type="caution">
    <text evidence="9">The sequence shown here is derived from an EMBL/GenBank/DDBJ whole genome shotgun (WGS) entry which is preliminary data.</text>
</comment>
<dbReference type="GO" id="GO:0006281">
    <property type="term" value="P:DNA repair"/>
    <property type="evidence" value="ECO:0007669"/>
    <property type="project" value="InterPro"/>
</dbReference>
<feature type="region of interest" description="Disordered" evidence="8">
    <location>
        <begin position="203"/>
        <end position="223"/>
    </location>
</feature>
<name>A0A9P5U9A2_9AGAR</name>
<feature type="compositionally biased region" description="Basic and acidic residues" evidence="8">
    <location>
        <begin position="422"/>
        <end position="433"/>
    </location>
</feature>
<dbReference type="GO" id="GO:0003682">
    <property type="term" value="F:chromatin binding"/>
    <property type="evidence" value="ECO:0007669"/>
    <property type="project" value="TreeGrafter"/>
</dbReference>
<keyword evidence="7" id="KW-0131">Cell cycle</keyword>
<dbReference type="GO" id="GO:0003689">
    <property type="term" value="F:DNA clamp loader activity"/>
    <property type="evidence" value="ECO:0007669"/>
    <property type="project" value="TreeGrafter"/>
</dbReference>
<dbReference type="EMBL" id="JADNRY010000038">
    <property type="protein sequence ID" value="KAF9070729.1"/>
    <property type="molecule type" value="Genomic_DNA"/>
</dbReference>
<comment type="similarity">
    <text evidence="2">Belongs to the rad17/RAD24 family.</text>
</comment>
<evidence type="ECO:0000256" key="6">
    <source>
        <dbReference type="ARBA" id="ARBA00023242"/>
    </source>
</evidence>
<keyword evidence="4" id="KW-0227">DNA damage</keyword>
<evidence type="ECO:0000256" key="2">
    <source>
        <dbReference type="ARBA" id="ARBA00006168"/>
    </source>
</evidence>
<comment type="subcellular location">
    <subcellularLocation>
        <location evidence="1">Nucleus</location>
    </subcellularLocation>
</comment>
<proteinExistence type="inferred from homology"/>
<evidence type="ECO:0000313" key="9">
    <source>
        <dbReference type="EMBL" id="KAF9070729.1"/>
    </source>
</evidence>
<evidence type="ECO:0000256" key="1">
    <source>
        <dbReference type="ARBA" id="ARBA00004123"/>
    </source>
</evidence>